<keyword evidence="5" id="KW-0804">Transcription</keyword>
<dbReference type="InterPro" id="IPR039425">
    <property type="entry name" value="RNA_pol_sigma-70-like"/>
</dbReference>
<keyword evidence="9" id="KW-1185">Reference proteome</keyword>
<evidence type="ECO:0000259" key="7">
    <source>
        <dbReference type="Pfam" id="PF04545"/>
    </source>
</evidence>
<comment type="caution">
    <text evidence="8">The sequence shown here is derived from an EMBL/GenBank/DDBJ whole genome shotgun (WGS) entry which is preliminary data.</text>
</comment>
<name>A0ABW5YYN3_9SPHI</name>
<gene>
    <name evidence="8" type="ORF">ACFS6I_14725</name>
</gene>
<proteinExistence type="inferred from homology"/>
<keyword evidence="2" id="KW-0805">Transcription regulation</keyword>
<dbReference type="InterPro" id="IPR036388">
    <property type="entry name" value="WH-like_DNA-bd_sf"/>
</dbReference>
<organism evidence="8 9">
    <name type="scientific">Sphingobacterium anhuiense</name>
    <dbReference type="NCBI Taxonomy" id="493780"/>
    <lineage>
        <taxon>Bacteria</taxon>
        <taxon>Pseudomonadati</taxon>
        <taxon>Bacteroidota</taxon>
        <taxon>Sphingobacteriia</taxon>
        <taxon>Sphingobacteriales</taxon>
        <taxon>Sphingobacteriaceae</taxon>
        <taxon>Sphingobacterium</taxon>
    </lineage>
</organism>
<protein>
    <submittedName>
        <fullName evidence="8">RNA polymerase sigma factor</fullName>
    </submittedName>
</protein>
<evidence type="ECO:0000256" key="1">
    <source>
        <dbReference type="ARBA" id="ARBA00010641"/>
    </source>
</evidence>
<evidence type="ECO:0000313" key="9">
    <source>
        <dbReference type="Proteomes" id="UP001597509"/>
    </source>
</evidence>
<dbReference type="RefSeq" id="WP_380921735.1">
    <property type="nucleotide sequence ID" value="NZ_JBHUPE010000005.1"/>
</dbReference>
<dbReference type="PANTHER" id="PTHR43133">
    <property type="entry name" value="RNA POLYMERASE ECF-TYPE SIGMA FACTO"/>
    <property type="match status" value="1"/>
</dbReference>
<evidence type="ECO:0000256" key="3">
    <source>
        <dbReference type="ARBA" id="ARBA00023082"/>
    </source>
</evidence>
<dbReference type="InterPro" id="IPR007627">
    <property type="entry name" value="RNA_pol_sigma70_r2"/>
</dbReference>
<dbReference type="Gene3D" id="1.10.1740.10">
    <property type="match status" value="1"/>
</dbReference>
<sequence>MSPLYQLSEEELITLLKIKDQRAFNYLYNNYSKALYGIVYKIVPFTHYAEEIIQDVFVKIWNYLSLFDSEKGRLYTWMIQIARNTAIDYSRSKNVKKQALLDTLKNSETENYTQSEQVKKSDYIGFKNLLDALKPECRILIELAYFEGYTQQEISEHLNIPLGTVKTRTRSALLNLQQLLKEYQ</sequence>
<evidence type="ECO:0000256" key="2">
    <source>
        <dbReference type="ARBA" id="ARBA00023015"/>
    </source>
</evidence>
<evidence type="ECO:0000313" key="8">
    <source>
        <dbReference type="EMBL" id="MFD2905195.1"/>
    </source>
</evidence>
<evidence type="ECO:0000259" key="6">
    <source>
        <dbReference type="Pfam" id="PF04542"/>
    </source>
</evidence>
<keyword evidence="4" id="KW-0238">DNA-binding</keyword>
<accession>A0ABW5YYN3</accession>
<feature type="domain" description="RNA polymerase sigma-70 region 2" evidence="6">
    <location>
        <begin position="27"/>
        <end position="93"/>
    </location>
</feature>
<feature type="domain" description="RNA polymerase sigma-70 region 4" evidence="7">
    <location>
        <begin position="129"/>
        <end position="177"/>
    </location>
</feature>
<comment type="similarity">
    <text evidence="1">Belongs to the sigma-70 factor family. ECF subfamily.</text>
</comment>
<dbReference type="PANTHER" id="PTHR43133:SF62">
    <property type="entry name" value="RNA POLYMERASE SIGMA FACTOR SIGZ"/>
    <property type="match status" value="1"/>
</dbReference>
<dbReference type="NCBIfam" id="TIGR02937">
    <property type="entry name" value="sigma70-ECF"/>
    <property type="match status" value="1"/>
</dbReference>
<reference evidence="9" key="1">
    <citation type="journal article" date="2019" name="Int. J. Syst. Evol. Microbiol.">
        <title>The Global Catalogue of Microorganisms (GCM) 10K type strain sequencing project: providing services to taxonomists for standard genome sequencing and annotation.</title>
        <authorList>
            <consortium name="The Broad Institute Genomics Platform"/>
            <consortium name="The Broad Institute Genome Sequencing Center for Infectious Disease"/>
            <person name="Wu L."/>
            <person name="Ma J."/>
        </authorList>
    </citation>
    <scope>NUCLEOTIDE SEQUENCE [LARGE SCALE GENOMIC DNA]</scope>
    <source>
        <strain evidence="9">KCTC 22209</strain>
    </source>
</reference>
<evidence type="ECO:0000256" key="4">
    <source>
        <dbReference type="ARBA" id="ARBA00023125"/>
    </source>
</evidence>
<keyword evidence="3" id="KW-0731">Sigma factor</keyword>
<dbReference type="SUPFAM" id="SSF88659">
    <property type="entry name" value="Sigma3 and sigma4 domains of RNA polymerase sigma factors"/>
    <property type="match status" value="1"/>
</dbReference>
<dbReference type="EMBL" id="JBHUPE010000005">
    <property type="protein sequence ID" value="MFD2905195.1"/>
    <property type="molecule type" value="Genomic_DNA"/>
</dbReference>
<dbReference type="Pfam" id="PF04542">
    <property type="entry name" value="Sigma70_r2"/>
    <property type="match status" value="1"/>
</dbReference>
<evidence type="ECO:0000256" key="5">
    <source>
        <dbReference type="ARBA" id="ARBA00023163"/>
    </source>
</evidence>
<dbReference type="InterPro" id="IPR007630">
    <property type="entry name" value="RNA_pol_sigma70_r4"/>
</dbReference>
<dbReference type="Gene3D" id="1.10.10.10">
    <property type="entry name" value="Winged helix-like DNA-binding domain superfamily/Winged helix DNA-binding domain"/>
    <property type="match status" value="1"/>
</dbReference>
<dbReference type="InterPro" id="IPR013325">
    <property type="entry name" value="RNA_pol_sigma_r2"/>
</dbReference>
<dbReference type="CDD" id="cd06171">
    <property type="entry name" value="Sigma70_r4"/>
    <property type="match status" value="1"/>
</dbReference>
<dbReference type="Pfam" id="PF04545">
    <property type="entry name" value="Sigma70_r4"/>
    <property type="match status" value="1"/>
</dbReference>
<dbReference type="SUPFAM" id="SSF88946">
    <property type="entry name" value="Sigma2 domain of RNA polymerase sigma factors"/>
    <property type="match status" value="1"/>
</dbReference>
<dbReference type="InterPro" id="IPR014284">
    <property type="entry name" value="RNA_pol_sigma-70_dom"/>
</dbReference>
<dbReference type="Proteomes" id="UP001597509">
    <property type="component" value="Unassembled WGS sequence"/>
</dbReference>
<dbReference type="InterPro" id="IPR013324">
    <property type="entry name" value="RNA_pol_sigma_r3/r4-like"/>
</dbReference>